<proteinExistence type="predicted"/>
<keyword evidence="2" id="KW-1185">Reference proteome</keyword>
<dbReference type="EMBL" id="PIOC01000023">
    <property type="protein sequence ID" value="RDW17064.1"/>
    <property type="molecule type" value="Genomic_DNA"/>
</dbReference>
<dbReference type="Proteomes" id="UP000257143">
    <property type="component" value="Unassembled WGS sequence"/>
</dbReference>
<dbReference type="OrthoDB" id="1495692at2"/>
<dbReference type="AlphaFoldDB" id="A0A3D8PM42"/>
<dbReference type="InterPro" id="IPR044548">
    <property type="entry name" value="AF0060_NTP-PPase_MazG-like"/>
</dbReference>
<evidence type="ECO:0000313" key="1">
    <source>
        <dbReference type="EMBL" id="RDW17064.1"/>
    </source>
</evidence>
<protein>
    <submittedName>
        <fullName evidence="1">Uncharacterized protein</fullName>
    </submittedName>
</protein>
<gene>
    <name evidence="1" type="ORF">CWR48_15595</name>
</gene>
<organism evidence="1 2">
    <name type="scientific">Oceanobacillus arenosus</name>
    <dbReference type="NCBI Taxonomy" id="1229153"/>
    <lineage>
        <taxon>Bacteria</taxon>
        <taxon>Bacillati</taxon>
        <taxon>Bacillota</taxon>
        <taxon>Bacilli</taxon>
        <taxon>Bacillales</taxon>
        <taxon>Bacillaceae</taxon>
        <taxon>Oceanobacillus</taxon>
    </lineage>
</organism>
<comment type="caution">
    <text evidence="1">The sequence shown here is derived from an EMBL/GenBank/DDBJ whole genome shotgun (WGS) entry which is preliminary data.</text>
</comment>
<accession>A0A3D8PM42</accession>
<reference evidence="2" key="1">
    <citation type="submission" date="2017-11" db="EMBL/GenBank/DDBJ databases">
        <authorList>
            <person name="Zhu W."/>
        </authorList>
    </citation>
    <scope>NUCLEOTIDE SEQUENCE [LARGE SCALE GENOMIC DNA]</scope>
    <source>
        <strain evidence="2">CAU 1183</strain>
    </source>
</reference>
<name>A0A3D8PM42_9BACI</name>
<dbReference type="SUPFAM" id="SSF101386">
    <property type="entry name" value="all-alpha NTP pyrophosphatases"/>
    <property type="match status" value="1"/>
</dbReference>
<sequence>MDGLNKRTVVLNAIHKERERQIAKWGKQVHDYPYWYAILGEEFGEVGQAIQKGSAAHKSTDASDLYTELIQVAAVATAIAEQVLEDRGAADE</sequence>
<evidence type="ECO:0000313" key="2">
    <source>
        <dbReference type="Proteomes" id="UP000257143"/>
    </source>
</evidence>
<dbReference type="CDD" id="cd11533">
    <property type="entry name" value="NTP-PPase_Af0060_like"/>
    <property type="match status" value="1"/>
</dbReference>